<dbReference type="EMBL" id="CP151501">
    <property type="protein sequence ID" value="WZN59201.1"/>
    <property type="molecule type" value="Genomic_DNA"/>
</dbReference>
<feature type="region of interest" description="Disordered" evidence="1">
    <location>
        <begin position="95"/>
        <end position="117"/>
    </location>
</feature>
<gene>
    <name evidence="3" type="ORF">HKI87_01g07260</name>
</gene>
<evidence type="ECO:0000313" key="4">
    <source>
        <dbReference type="Proteomes" id="UP001472866"/>
    </source>
</evidence>
<accession>A0AAX4NZD8</accession>
<dbReference type="SUPFAM" id="SSF53474">
    <property type="entry name" value="alpha/beta-Hydrolases"/>
    <property type="match status" value="1"/>
</dbReference>
<organism evidence="3 4">
    <name type="scientific">Chloropicon roscoffensis</name>
    <dbReference type="NCBI Taxonomy" id="1461544"/>
    <lineage>
        <taxon>Eukaryota</taxon>
        <taxon>Viridiplantae</taxon>
        <taxon>Chlorophyta</taxon>
        <taxon>Chloropicophyceae</taxon>
        <taxon>Chloropicales</taxon>
        <taxon>Chloropicaceae</taxon>
        <taxon>Chloropicon</taxon>
    </lineage>
</organism>
<keyword evidence="4" id="KW-1185">Reference proteome</keyword>
<evidence type="ECO:0000259" key="2">
    <source>
        <dbReference type="Pfam" id="PF05057"/>
    </source>
</evidence>
<dbReference type="InterPro" id="IPR044294">
    <property type="entry name" value="Lipase-like"/>
</dbReference>
<protein>
    <submittedName>
        <fullName evidence="3">DUF676 domain-containing protein</fullName>
    </submittedName>
</protein>
<dbReference type="InterPro" id="IPR007751">
    <property type="entry name" value="DUF676_lipase-like"/>
</dbReference>
<evidence type="ECO:0000256" key="1">
    <source>
        <dbReference type="SAM" id="MobiDB-lite"/>
    </source>
</evidence>
<reference evidence="3 4" key="1">
    <citation type="submission" date="2024-03" db="EMBL/GenBank/DDBJ databases">
        <title>Complete genome sequence of the green alga Chloropicon roscoffensis RCC1871.</title>
        <authorList>
            <person name="Lemieux C."/>
            <person name="Pombert J.-F."/>
            <person name="Otis C."/>
            <person name="Turmel M."/>
        </authorList>
    </citation>
    <scope>NUCLEOTIDE SEQUENCE [LARGE SCALE GENOMIC DNA]</scope>
    <source>
        <strain evidence="3 4">RCC1871</strain>
    </source>
</reference>
<dbReference type="InterPro" id="IPR029058">
    <property type="entry name" value="AB_hydrolase_fold"/>
</dbReference>
<evidence type="ECO:0000313" key="3">
    <source>
        <dbReference type="EMBL" id="WZN59201.1"/>
    </source>
</evidence>
<feature type="compositionally biased region" description="Polar residues" evidence="1">
    <location>
        <begin position="415"/>
        <end position="427"/>
    </location>
</feature>
<dbReference type="Pfam" id="PF05057">
    <property type="entry name" value="DUF676"/>
    <property type="match status" value="1"/>
</dbReference>
<dbReference type="Proteomes" id="UP001472866">
    <property type="component" value="Chromosome 01"/>
</dbReference>
<feature type="domain" description="DUF676" evidence="2">
    <location>
        <begin position="510"/>
        <end position="717"/>
    </location>
</feature>
<proteinExistence type="predicted"/>
<dbReference type="PANTHER" id="PTHR12482">
    <property type="entry name" value="LIPASE ROG1-RELATED-RELATED"/>
    <property type="match status" value="1"/>
</dbReference>
<dbReference type="PANTHER" id="PTHR12482:SF5">
    <property type="entry name" value="DUF676 DOMAIN-CONTAINING PROTEIN"/>
    <property type="match status" value="1"/>
</dbReference>
<dbReference type="AlphaFoldDB" id="A0AAX4NZD8"/>
<feature type="region of interest" description="Disordered" evidence="1">
    <location>
        <begin position="407"/>
        <end position="432"/>
    </location>
</feature>
<sequence>MNCCADLRNRRSEGGACSGSGSQDPSRRGTGTCCELVLLVGLHNFFNLDLLHRGWFKVSVDLRVLDSSGGNGRSSARGLGIDECEVDLVMDTAVEGSPGSSPEKGLGEHSKSGQGTGKRLRAFCNPFYIEYIEQDVLIQKTVLYRITLKHLWLLEAASFELNFTLHHAATSEDTKPGRGTFTPAASEKITLSDLYNVQQYFVPLHFDKSFLSLTNVSIFASLGGLISERRTSVSTGSGPNALSRNSPLELARSSLDDFETDSWSSFLSLRSNTTPSKDQDHYFGSTITEEDLKREPPEVLEKLIGRLQETLSQLFALESVGKGKQMSGNISEFRQGLMSLPALDRGDPAQLSKEVMKILIELRKLCRFAIMQHTSPAQNMISFLFDHWRASRFRVWSKHIRRQQRYERKMIRPSRGSQTSSQNSGAQQPPARKLSKIDLIHQMYYKDEKFVETTCPEIVTDQPCYDDYDPALEAPPLDVLRLHEFQEVVSVENSSGSNFLDFLGSDEGRPKHIIFFVHGFMGGPQDLRCFHSFLKLRFPHVLCHYSKENFKKTDSSFEDMGRRLAAEVVQVVERLMPVGGQNGCGSSESGVAEEHWKDAHGLRISFVGHSIGNIIIRAALATPEMRCLTKFLWTFLSVSGPHTGFLGVNAVQRAALVFLTKIRKVRSICELSMCDEKDPKDSFLYKLSKKPTFAHFKYVLLLGSKQDGYVPPGSATMTKLVKVHKDGRLHEELVDNFIGEVSNSEALSASGRGTHAYRYVVDFKNLKTHGVFQRVIGRAAHVELLCSPTYIPMFTWCLLDPDMFALPERISINV</sequence>
<name>A0AAX4NZD8_9CHLO</name>
<dbReference type="Gene3D" id="3.40.50.1820">
    <property type="entry name" value="alpha/beta hydrolase"/>
    <property type="match status" value="1"/>
</dbReference>